<gene>
    <name evidence="2" type="ORF">SAMN05216290_0126</name>
</gene>
<dbReference type="EMBL" id="FOIR01000001">
    <property type="protein sequence ID" value="SEV84110.1"/>
    <property type="molecule type" value="Genomic_DNA"/>
</dbReference>
<dbReference type="GeneID" id="99984890"/>
<accession>A0A1I0M8M9</accession>
<proteinExistence type="predicted"/>
<keyword evidence="3" id="KW-1185">Reference proteome</keyword>
<dbReference type="AlphaFoldDB" id="A0A1I0M8M9"/>
<dbReference type="Pfam" id="PF13568">
    <property type="entry name" value="OMP_b-brl_2"/>
    <property type="match status" value="1"/>
</dbReference>
<evidence type="ECO:0000313" key="3">
    <source>
        <dbReference type="Proteomes" id="UP000199437"/>
    </source>
</evidence>
<protein>
    <submittedName>
        <fullName evidence="2">Outer membrane protein beta-barrel domain-containing protein</fullName>
    </submittedName>
</protein>
<dbReference type="RefSeq" id="WP_245733449.1">
    <property type="nucleotide sequence ID" value="NZ_FOIR01000001.1"/>
</dbReference>
<evidence type="ECO:0000313" key="2">
    <source>
        <dbReference type="EMBL" id="SEV84110.1"/>
    </source>
</evidence>
<reference evidence="3" key="1">
    <citation type="submission" date="2016-10" db="EMBL/GenBank/DDBJ databases">
        <authorList>
            <person name="Varghese N."/>
            <person name="Submissions S."/>
        </authorList>
    </citation>
    <scope>NUCLEOTIDE SEQUENCE [LARGE SCALE GENOMIC DNA]</scope>
    <source>
        <strain evidence="3">CGMCC 1.12402</strain>
    </source>
</reference>
<evidence type="ECO:0000259" key="1">
    <source>
        <dbReference type="Pfam" id="PF13568"/>
    </source>
</evidence>
<name>A0A1I0M8M9_9BACT</name>
<feature type="domain" description="Outer membrane protein beta-barrel" evidence="1">
    <location>
        <begin position="38"/>
        <end position="210"/>
    </location>
</feature>
<dbReference type="STRING" id="1267423.SAMN05216290_0126"/>
<sequence>MKCLRTTVFICFISLAGLPKANGQILISLIFGDKLNSEKIEFGLEGGLVNSRISGLEPSEGKLGFNLGFYFDFMLKGDDRWWLATGVIVKSPMGADGLDVYPTGDTDLDGLLQNGEVTRKIRYFNVPAMIKYRFPKGFFAMGGLQLGLLSKAFDEFSADGADGDLLYTNNIKEDYKTIDAGFSGGVGYRLRGGNGMNLELKYYRGFVDILKGNPGDPQYNSALYVNVGIPIGVGKKNEAN</sequence>
<dbReference type="Proteomes" id="UP000199437">
    <property type="component" value="Unassembled WGS sequence"/>
</dbReference>
<organism evidence="2 3">
    <name type="scientific">Roseivirga pacifica</name>
    <dbReference type="NCBI Taxonomy" id="1267423"/>
    <lineage>
        <taxon>Bacteria</taxon>
        <taxon>Pseudomonadati</taxon>
        <taxon>Bacteroidota</taxon>
        <taxon>Cytophagia</taxon>
        <taxon>Cytophagales</taxon>
        <taxon>Roseivirgaceae</taxon>
        <taxon>Roseivirga</taxon>
    </lineage>
</organism>
<dbReference type="InterPro" id="IPR025665">
    <property type="entry name" value="Beta-barrel_OMP_2"/>
</dbReference>